<reference evidence="2 3" key="1">
    <citation type="submission" date="2016-11" db="EMBL/GenBank/DDBJ databases">
        <authorList>
            <person name="Varghese N."/>
            <person name="Submissions S."/>
        </authorList>
    </citation>
    <scope>NUCLEOTIDE SEQUENCE [LARGE SCALE GENOMIC DNA]</scope>
    <source>
        <strain evidence="2 3">DSM 15287</strain>
    </source>
</reference>
<keyword evidence="3" id="KW-1185">Reference proteome</keyword>
<name>A0A1M6GN08_9FIRM</name>
<accession>A0A1M6GN08</accession>
<dbReference type="Pfam" id="PF23870">
    <property type="entry name" value="DUF7225"/>
    <property type="match status" value="1"/>
</dbReference>
<evidence type="ECO:0000313" key="2">
    <source>
        <dbReference type="EMBL" id="SHJ11293.1"/>
    </source>
</evidence>
<dbReference type="AlphaFoldDB" id="A0A1M6GN08"/>
<feature type="domain" description="DUF7225" evidence="1">
    <location>
        <begin position="2"/>
        <end position="94"/>
    </location>
</feature>
<organism evidence="2 3">
    <name type="scientific">Propionispora hippei DSM 15287</name>
    <dbReference type="NCBI Taxonomy" id="1123003"/>
    <lineage>
        <taxon>Bacteria</taxon>
        <taxon>Bacillati</taxon>
        <taxon>Bacillota</taxon>
        <taxon>Negativicutes</taxon>
        <taxon>Selenomonadales</taxon>
        <taxon>Sporomusaceae</taxon>
        <taxon>Propionispora</taxon>
    </lineage>
</organism>
<protein>
    <recommendedName>
        <fullName evidence="1">DUF7225 domain-containing protein</fullName>
    </recommendedName>
</protein>
<dbReference type="OrthoDB" id="9802901at2"/>
<dbReference type="RefSeq" id="WP_018704806.1">
    <property type="nucleotide sequence ID" value="NZ_FQZD01000012.1"/>
</dbReference>
<dbReference type="EMBL" id="FQZD01000012">
    <property type="protein sequence ID" value="SHJ11293.1"/>
    <property type="molecule type" value="Genomic_DNA"/>
</dbReference>
<sequence length="100" mass="11259">MTIIEKVRDTFADCELGAIYVTSEIIAMVKAKHGVNEGSIIPSDYCYNLTNKGKLADASLEKFKILEWLARGKYKYLGENYPYTGVVISNPRKNPIKQVL</sequence>
<proteinExistence type="predicted"/>
<evidence type="ECO:0000259" key="1">
    <source>
        <dbReference type="Pfam" id="PF23870"/>
    </source>
</evidence>
<dbReference type="InterPro" id="IPR055649">
    <property type="entry name" value="DUF7225"/>
</dbReference>
<gene>
    <name evidence="2" type="ORF">SAMN02745170_01758</name>
</gene>
<dbReference type="Proteomes" id="UP000322917">
    <property type="component" value="Unassembled WGS sequence"/>
</dbReference>
<evidence type="ECO:0000313" key="3">
    <source>
        <dbReference type="Proteomes" id="UP000322917"/>
    </source>
</evidence>